<dbReference type="InterPro" id="IPR010930">
    <property type="entry name" value="Flg_bb/hook_C_dom"/>
</dbReference>
<dbReference type="InterPro" id="IPR049119">
    <property type="entry name" value="FlgK_D2-like"/>
</dbReference>
<dbReference type="PANTHER" id="PTHR30033:SF1">
    <property type="entry name" value="FLAGELLAR HOOK-ASSOCIATED PROTEIN 1"/>
    <property type="match status" value="1"/>
</dbReference>
<feature type="domain" description="Flagellar basal body rod protein N-terminal" evidence="7">
    <location>
        <begin position="8"/>
        <end position="35"/>
    </location>
</feature>
<dbReference type="Pfam" id="PF06429">
    <property type="entry name" value="Flg_bbr_C"/>
    <property type="match status" value="1"/>
</dbReference>
<dbReference type="InterPro" id="IPR002371">
    <property type="entry name" value="FlgK"/>
</dbReference>
<feature type="domain" description="Flagellar hook-associated protein FlgK helical" evidence="10">
    <location>
        <begin position="94"/>
        <end position="329"/>
    </location>
</feature>
<dbReference type="PRINTS" id="PR01005">
    <property type="entry name" value="FLGHOOKAP1"/>
</dbReference>
<evidence type="ECO:0000259" key="8">
    <source>
        <dbReference type="Pfam" id="PF06429"/>
    </source>
</evidence>
<evidence type="ECO:0000259" key="9">
    <source>
        <dbReference type="Pfam" id="PF21158"/>
    </source>
</evidence>
<dbReference type="GO" id="GO:0005198">
    <property type="term" value="F:structural molecule activity"/>
    <property type="evidence" value="ECO:0007669"/>
    <property type="project" value="InterPro"/>
</dbReference>
<dbReference type="AlphaFoldDB" id="A0A1N6ILI0"/>
<evidence type="ECO:0000313" key="11">
    <source>
        <dbReference type="EMBL" id="SIO32894.1"/>
    </source>
</evidence>
<evidence type="ECO:0000256" key="2">
    <source>
        <dbReference type="ARBA" id="ARBA00004613"/>
    </source>
</evidence>
<dbReference type="EMBL" id="FSRO01000001">
    <property type="protein sequence ID" value="SIO32894.1"/>
    <property type="molecule type" value="Genomic_DNA"/>
</dbReference>
<feature type="domain" description="Flagellar hook-associated protein 1 D2-like" evidence="9">
    <location>
        <begin position="342"/>
        <end position="417"/>
    </location>
</feature>
<dbReference type="NCBIfam" id="TIGR02492">
    <property type="entry name" value="flgK_ends"/>
    <property type="match status" value="1"/>
</dbReference>
<proteinExistence type="inferred from homology"/>
<dbReference type="STRING" id="44575.SAMN05216419_1001163"/>
<dbReference type="Proteomes" id="UP000185062">
    <property type="component" value="Unassembled WGS sequence"/>
</dbReference>
<dbReference type="RefSeq" id="WP_028460566.1">
    <property type="nucleotide sequence ID" value="NZ_FSRO01000001.1"/>
</dbReference>
<evidence type="ECO:0000256" key="5">
    <source>
        <dbReference type="ARBA" id="ARBA00022525"/>
    </source>
</evidence>
<dbReference type="Pfam" id="PF21158">
    <property type="entry name" value="flgK_1st_1"/>
    <property type="match status" value="1"/>
</dbReference>
<keyword evidence="12" id="KW-1185">Reference proteome</keyword>
<keyword evidence="11" id="KW-0969">Cilium</keyword>
<dbReference type="SUPFAM" id="SSF64518">
    <property type="entry name" value="Phase 1 flagellin"/>
    <property type="match status" value="2"/>
</dbReference>
<accession>A0A1N6ILI0</accession>
<dbReference type="InterPro" id="IPR001444">
    <property type="entry name" value="Flag_bb_rod_N"/>
</dbReference>
<evidence type="ECO:0000256" key="4">
    <source>
        <dbReference type="ARBA" id="ARBA00016244"/>
    </source>
</evidence>
<feature type="domain" description="Flagellar basal-body/hook protein C-terminal" evidence="8">
    <location>
        <begin position="598"/>
        <end position="638"/>
    </location>
</feature>
<evidence type="ECO:0000259" key="7">
    <source>
        <dbReference type="Pfam" id="PF00460"/>
    </source>
</evidence>
<evidence type="ECO:0000313" key="12">
    <source>
        <dbReference type="Proteomes" id="UP000185062"/>
    </source>
</evidence>
<keyword evidence="6" id="KW-0975">Bacterial flagellum</keyword>
<dbReference type="Pfam" id="PF00460">
    <property type="entry name" value="Flg_bb_rod"/>
    <property type="match status" value="1"/>
</dbReference>
<evidence type="ECO:0000259" key="10">
    <source>
        <dbReference type="Pfam" id="PF22638"/>
    </source>
</evidence>
<protein>
    <recommendedName>
        <fullName evidence="4">Flagellar hook-associated protein 1</fullName>
    </recommendedName>
</protein>
<dbReference type="eggNOG" id="COG1256">
    <property type="taxonomic scope" value="Bacteria"/>
</dbReference>
<name>A0A1N6ILI0_9PROT</name>
<dbReference type="GO" id="GO:0044780">
    <property type="term" value="P:bacterial-type flagellum assembly"/>
    <property type="evidence" value="ECO:0007669"/>
    <property type="project" value="InterPro"/>
</dbReference>
<dbReference type="GO" id="GO:0005576">
    <property type="term" value="C:extracellular region"/>
    <property type="evidence" value="ECO:0007669"/>
    <property type="project" value="UniProtKB-SubCell"/>
</dbReference>
<organism evidence="11 12">
    <name type="scientific">Nitrosomonas cryotolerans ATCC 49181</name>
    <dbReference type="NCBI Taxonomy" id="1131553"/>
    <lineage>
        <taxon>Bacteria</taxon>
        <taxon>Pseudomonadati</taxon>
        <taxon>Pseudomonadota</taxon>
        <taxon>Betaproteobacteria</taxon>
        <taxon>Nitrosomonadales</taxon>
        <taxon>Nitrosomonadaceae</taxon>
        <taxon>Nitrosomonas</taxon>
    </lineage>
</organism>
<comment type="subcellular location">
    <subcellularLocation>
        <location evidence="1">Bacterial flagellum</location>
    </subcellularLocation>
    <subcellularLocation>
        <location evidence="2">Secreted</location>
    </subcellularLocation>
</comment>
<keyword evidence="11" id="KW-0282">Flagellum</keyword>
<reference evidence="11 12" key="1">
    <citation type="submission" date="2016-12" db="EMBL/GenBank/DDBJ databases">
        <authorList>
            <person name="Song W.-J."/>
            <person name="Kurnit D.M."/>
        </authorList>
    </citation>
    <scope>NUCLEOTIDE SEQUENCE [LARGE SCALE GENOMIC DNA]</scope>
    <source>
        <strain evidence="11 12">ATCC 49181</strain>
    </source>
</reference>
<keyword evidence="5" id="KW-0964">Secreted</keyword>
<comment type="similarity">
    <text evidence="3">Belongs to the flagella basal body rod proteins family.</text>
</comment>
<dbReference type="GO" id="GO:0009424">
    <property type="term" value="C:bacterial-type flagellum hook"/>
    <property type="evidence" value="ECO:0007669"/>
    <property type="project" value="InterPro"/>
</dbReference>
<keyword evidence="11" id="KW-0966">Cell projection</keyword>
<dbReference type="InterPro" id="IPR053927">
    <property type="entry name" value="FlgK_helical"/>
</dbReference>
<evidence type="ECO:0000256" key="6">
    <source>
        <dbReference type="ARBA" id="ARBA00023143"/>
    </source>
</evidence>
<dbReference type="PANTHER" id="PTHR30033">
    <property type="entry name" value="FLAGELLAR HOOK-ASSOCIATED PROTEIN 1"/>
    <property type="match status" value="1"/>
</dbReference>
<evidence type="ECO:0000256" key="3">
    <source>
        <dbReference type="ARBA" id="ARBA00009677"/>
    </source>
</evidence>
<dbReference type="Pfam" id="PF22638">
    <property type="entry name" value="FlgK_D1"/>
    <property type="match status" value="1"/>
</dbReference>
<sequence>MSNSMLGIGISGLSTAQANLLTTSHNISNADTPGFSRQQVVQNTNSPQLTANGFIGRGVQASTVQRIYSESLVNQSLQVQTQSSQLDSHYTQIKQIDNLLANPGSGLSPALLNFFNAVQDVATDSAFIPSRQAMLSNAESLISRFNSLDQRFTEIRDHVNEQIASSVTAINSLSKQIASLNQNIHLAQGQAGGQSANDLLDQRDVLTNQLSQLININPVRQSDGTFNIFIGNGQPLVVGTEDLPLKAMPSPEDPTEMTIGLATTGNKFSLLPENQIQGGRLGGLLAFRADTLDSAQNSLGRVAVGLAQTFNAQHRLGQDLNGDIGSDFFTVSAPKITSAMGNNPTSNISATISDIGILTTSDYQFTFDGTDYALTRLSDKTSNRSSIPPSTAAPLVLDGLSVTGADINATESFLIQPTRNGAKNITLNIKGVSEVAAATPIRTNASLSNTGTGTISAGTVNSLPIDPNLQQPVIIAFHTPFDGQFDVTGTGKHLPASNQIFTEGDDISFNGFTVQINGNPDAGDTFTVDPNSHGYSDNRNALLLGGLQTQNTLAGGTANYQSAYGQIVSQIGNKTRELEVTSKMQVNLLGQMEQSIQSLSGVNLDEEAANLIRYQQAYQASSKIIEISNTLFDTLLRIS</sequence>
<gene>
    <name evidence="11" type="ORF">SAMN02743940_1903</name>
</gene>
<evidence type="ECO:0000256" key="1">
    <source>
        <dbReference type="ARBA" id="ARBA00004365"/>
    </source>
</evidence>